<gene>
    <name evidence="9" type="ORF">POM88_020509</name>
</gene>
<evidence type="ECO:0000256" key="6">
    <source>
        <dbReference type="SAM" id="MobiDB-lite"/>
    </source>
</evidence>
<dbReference type="AlphaFoldDB" id="A0AAD8MS11"/>
<accession>A0AAD8MS11</accession>
<dbReference type="PANTHER" id="PTHR12549">
    <property type="entry name" value="JMJC DOMAIN-CONTAINING HISTONE DEMETHYLATION PROTEIN"/>
    <property type="match status" value="1"/>
</dbReference>
<feature type="domain" description="RING-type" evidence="7">
    <location>
        <begin position="271"/>
        <end position="318"/>
    </location>
</feature>
<evidence type="ECO:0000256" key="2">
    <source>
        <dbReference type="ARBA" id="ARBA00006801"/>
    </source>
</evidence>
<evidence type="ECO:0000256" key="5">
    <source>
        <dbReference type="PROSITE-ProRule" id="PRU00175"/>
    </source>
</evidence>
<proteinExistence type="inferred from homology"/>
<dbReference type="EMBL" id="JAUIZM010000005">
    <property type="protein sequence ID" value="KAK1382774.1"/>
    <property type="molecule type" value="Genomic_DNA"/>
</dbReference>
<dbReference type="InterPro" id="IPR003347">
    <property type="entry name" value="JmjC_dom"/>
</dbReference>
<dbReference type="Gene3D" id="2.60.120.650">
    <property type="entry name" value="Cupin"/>
    <property type="match status" value="1"/>
</dbReference>
<reference evidence="9" key="2">
    <citation type="submission" date="2023-05" db="EMBL/GenBank/DDBJ databases">
        <authorList>
            <person name="Schelkunov M.I."/>
        </authorList>
    </citation>
    <scope>NUCLEOTIDE SEQUENCE</scope>
    <source>
        <strain evidence="9">Hsosn_3</strain>
        <tissue evidence="9">Leaf</tissue>
    </source>
</reference>
<dbReference type="PROSITE" id="PS51184">
    <property type="entry name" value="JMJC"/>
    <property type="match status" value="1"/>
</dbReference>
<dbReference type="GO" id="GO:0031490">
    <property type="term" value="F:chromatin DNA binding"/>
    <property type="evidence" value="ECO:0007669"/>
    <property type="project" value="TreeGrafter"/>
</dbReference>
<reference evidence="9" key="1">
    <citation type="submission" date="2023-02" db="EMBL/GenBank/DDBJ databases">
        <title>Genome of toxic invasive species Heracleum sosnowskyi carries increased number of genes despite the absence of recent whole-genome duplications.</title>
        <authorList>
            <person name="Schelkunov M."/>
            <person name="Shtratnikova V."/>
            <person name="Makarenko M."/>
            <person name="Klepikova A."/>
            <person name="Omelchenko D."/>
            <person name="Novikova G."/>
            <person name="Obukhova E."/>
            <person name="Bogdanov V."/>
            <person name="Penin A."/>
            <person name="Logacheva M."/>
        </authorList>
    </citation>
    <scope>NUCLEOTIDE SEQUENCE</scope>
    <source>
        <strain evidence="9">Hsosn_3</strain>
        <tissue evidence="9">Leaf</tissue>
    </source>
</reference>
<dbReference type="PROSITE" id="PS50089">
    <property type="entry name" value="ZF_RING_2"/>
    <property type="match status" value="1"/>
</dbReference>
<dbReference type="GO" id="GO:0000785">
    <property type="term" value="C:chromatin"/>
    <property type="evidence" value="ECO:0007669"/>
    <property type="project" value="TreeGrafter"/>
</dbReference>
<feature type="compositionally biased region" description="Gly residues" evidence="6">
    <location>
        <begin position="116"/>
        <end position="125"/>
    </location>
</feature>
<comment type="similarity">
    <text evidence="2">Belongs to the JARID1 histone demethylase family.</text>
</comment>
<evidence type="ECO:0000256" key="1">
    <source>
        <dbReference type="ARBA" id="ARBA00004123"/>
    </source>
</evidence>
<organism evidence="9 10">
    <name type="scientific">Heracleum sosnowskyi</name>
    <dbReference type="NCBI Taxonomy" id="360622"/>
    <lineage>
        <taxon>Eukaryota</taxon>
        <taxon>Viridiplantae</taxon>
        <taxon>Streptophyta</taxon>
        <taxon>Embryophyta</taxon>
        <taxon>Tracheophyta</taxon>
        <taxon>Spermatophyta</taxon>
        <taxon>Magnoliopsida</taxon>
        <taxon>eudicotyledons</taxon>
        <taxon>Gunneridae</taxon>
        <taxon>Pentapetalae</taxon>
        <taxon>asterids</taxon>
        <taxon>campanulids</taxon>
        <taxon>Apiales</taxon>
        <taxon>Apiaceae</taxon>
        <taxon>Apioideae</taxon>
        <taxon>apioid superclade</taxon>
        <taxon>Tordylieae</taxon>
        <taxon>Tordyliinae</taxon>
        <taxon>Heracleum</taxon>
    </lineage>
</organism>
<keyword evidence="5" id="KW-0863">Zinc-finger</keyword>
<feature type="region of interest" description="Disordered" evidence="6">
    <location>
        <begin position="211"/>
        <end position="261"/>
    </location>
</feature>
<evidence type="ECO:0000313" key="10">
    <source>
        <dbReference type="Proteomes" id="UP001237642"/>
    </source>
</evidence>
<keyword evidence="5" id="KW-0862">Zinc</keyword>
<evidence type="ECO:0000259" key="7">
    <source>
        <dbReference type="PROSITE" id="PS50089"/>
    </source>
</evidence>
<dbReference type="InterPro" id="IPR001841">
    <property type="entry name" value="Znf_RING"/>
</dbReference>
<evidence type="ECO:0000313" key="9">
    <source>
        <dbReference type="EMBL" id="KAK1382774.1"/>
    </source>
</evidence>
<feature type="region of interest" description="Disordered" evidence="6">
    <location>
        <begin position="112"/>
        <end position="131"/>
    </location>
</feature>
<evidence type="ECO:0000256" key="4">
    <source>
        <dbReference type="ARBA" id="ARBA00023242"/>
    </source>
</evidence>
<dbReference type="GO" id="GO:0032454">
    <property type="term" value="F:histone H3K9 demethylase activity"/>
    <property type="evidence" value="ECO:0007669"/>
    <property type="project" value="InterPro"/>
</dbReference>
<feature type="region of interest" description="Disordered" evidence="6">
    <location>
        <begin position="137"/>
        <end position="174"/>
    </location>
</feature>
<comment type="caution">
    <text evidence="9">The sequence shown here is derived from an EMBL/GenBank/DDBJ whole genome shotgun (WGS) entry which is preliminary data.</text>
</comment>
<comment type="subcellular location">
    <subcellularLocation>
        <location evidence="1">Nucleus</location>
    </subcellularLocation>
</comment>
<protein>
    <submittedName>
        <fullName evidence="9">Uncharacterized protein</fullName>
    </submittedName>
</protein>
<feature type="compositionally biased region" description="Basic and acidic residues" evidence="6">
    <location>
        <begin position="154"/>
        <end position="174"/>
    </location>
</feature>
<name>A0AAD8MS11_9APIA</name>
<dbReference type="GO" id="GO:0003712">
    <property type="term" value="F:transcription coregulator activity"/>
    <property type="evidence" value="ECO:0007669"/>
    <property type="project" value="TreeGrafter"/>
</dbReference>
<feature type="domain" description="JmjC" evidence="8">
    <location>
        <begin position="482"/>
        <end position="817"/>
    </location>
</feature>
<dbReference type="Proteomes" id="UP001237642">
    <property type="component" value="Unassembled WGS sequence"/>
</dbReference>
<dbReference type="InterPro" id="IPR045109">
    <property type="entry name" value="LSDs-like"/>
</dbReference>
<dbReference type="GO" id="GO:0006357">
    <property type="term" value="P:regulation of transcription by RNA polymerase II"/>
    <property type="evidence" value="ECO:0007669"/>
    <property type="project" value="TreeGrafter"/>
</dbReference>
<dbReference type="Pfam" id="PF02373">
    <property type="entry name" value="JmjC"/>
    <property type="match status" value="1"/>
</dbReference>
<dbReference type="PANTHER" id="PTHR12549:SF11">
    <property type="entry name" value="LYSINE-SPECIFIC DEMETHYLASE JMJ25"/>
    <property type="match status" value="1"/>
</dbReference>
<feature type="region of interest" description="Disordered" evidence="6">
    <location>
        <begin position="75"/>
        <end position="98"/>
    </location>
</feature>
<feature type="compositionally biased region" description="Basic and acidic residues" evidence="6">
    <location>
        <begin position="216"/>
        <end position="226"/>
    </location>
</feature>
<evidence type="ECO:0000256" key="3">
    <source>
        <dbReference type="ARBA" id="ARBA00022723"/>
    </source>
</evidence>
<dbReference type="SUPFAM" id="SSF51197">
    <property type="entry name" value="Clavaminate synthase-like"/>
    <property type="match status" value="1"/>
</dbReference>
<keyword evidence="3" id="KW-0479">Metal-binding</keyword>
<dbReference type="GO" id="GO:0008270">
    <property type="term" value="F:zinc ion binding"/>
    <property type="evidence" value="ECO:0007669"/>
    <property type="project" value="UniProtKB-KW"/>
</dbReference>
<keyword evidence="4" id="KW-0539">Nucleus</keyword>
<dbReference type="GO" id="GO:0000118">
    <property type="term" value="C:histone deacetylase complex"/>
    <property type="evidence" value="ECO:0007669"/>
    <property type="project" value="TreeGrafter"/>
</dbReference>
<feature type="compositionally biased region" description="Basic residues" evidence="6">
    <location>
        <begin position="75"/>
        <end position="90"/>
    </location>
</feature>
<dbReference type="SMART" id="SM00558">
    <property type="entry name" value="JmjC"/>
    <property type="match status" value="1"/>
</dbReference>
<sequence>MRGFVETKQQKIKALMSKLLMHKHSEDEQENEEIVKKRFHLGQHICVVGSCSAAADDENGEKVESFNGSRKRITRGNLKGKGKRGGLRKKSMIDGGDDECGDLGEKDEGFVQENGNVGGDFGGKGVGKDLEKKSSDFVDSEGQDFEKMGGCGDQDIRDETEVSERSGKQKKVNYEESTKLRRRCRENVRSFKNAFNEELDEFFPGGDCLTKRRKKSSADKDGEKNCRSRLRGQNNKEIDTSKDGLTSLEGGAVRKRRDLKDDNGDPLSVMCHQCQRNDKGRVVTCGNCKWKRFCVPCMTKWYPTMTEDDFARSCPVCQFNCNCIRCLRMEVPEKDKERFNLMLRFTDEEKIQSSKYIVSMLLPFLKQFNEEQMREKQIEAQVRGLSLSELEVEKAKCGLGERMHCDNCISYETSGEDCHPKSTLCIQVETSNKDHSRSTSQWKPLKDGNIPCPPNTLGGCGKGILKLMCLCGNDYVLKLLASAEELSSKYKLIPETPGQRCSCFNSVSEIGTNKLKSLKTASREDCSDNYLWCEVDVNSRQFFNGYVEGRGDSVTKLHCDMTDVVNVLTHIQEVTLTSDQQASIEKLKQKHIAQDKREIFGSEQMVNNKVEKQKVEFSVTKGALNKHIPRTRSRSKEDLGSKREAASMTGISITRKGNVMDQMLEKQHDMTEKKSTELGEHAGNIDVGTWDNNIEGIEHPGGGAIWDIFRRQDSPKLEEYLRKNFREFRHVNCRPLDQVVHPIHDRTFYLTLDHKRRLKEEYGIEPWTFVQKQGDAVYIPAGCPNQVRNIQSCIKVSMGFVSPENVSEGIRLAEEIRVLPQNHSAKVDNLEIKKLILNAIAQAARDLEKLPVKRMRDFGTAIYRRKKAANAPAVNDDNAVVALYPKNLEDNFQSCKSYNSSSKVAGQSLESDTQSVPSTSDKVVQDCILGSSEMEDVPSEKDGKEVHSSDKTTTSKIDSVKQFVEVVSYTMSSEIDRLKARNQVIDSEIATYSAEADALQKASAAQSLKIANLDVAGGLTESTLQRSLDELTIMENEWRKRVDMLDF</sequence>
<keyword evidence="10" id="KW-1185">Reference proteome</keyword>
<evidence type="ECO:0000259" key="8">
    <source>
        <dbReference type="PROSITE" id="PS51184"/>
    </source>
</evidence>